<evidence type="ECO:0000256" key="1">
    <source>
        <dbReference type="ARBA" id="ARBA00038240"/>
    </source>
</evidence>
<dbReference type="GO" id="GO:0019202">
    <property type="term" value="F:amino acid kinase activity"/>
    <property type="evidence" value="ECO:0007669"/>
    <property type="project" value="TreeGrafter"/>
</dbReference>
<dbReference type="InterPro" id="IPR011009">
    <property type="entry name" value="Kinase-like_dom_sf"/>
</dbReference>
<protein>
    <recommendedName>
        <fullName evidence="2">Aminoglycoside phosphotransferase domain-containing protein</fullName>
    </recommendedName>
</protein>
<dbReference type="SUPFAM" id="SSF56112">
    <property type="entry name" value="Protein kinase-like (PK-like)"/>
    <property type="match status" value="1"/>
</dbReference>
<evidence type="ECO:0000313" key="4">
    <source>
        <dbReference type="Proteomes" id="UP000663860"/>
    </source>
</evidence>
<evidence type="ECO:0000259" key="2">
    <source>
        <dbReference type="Pfam" id="PF01636"/>
    </source>
</evidence>
<feature type="domain" description="Aminoglycoside phosphotransferase" evidence="2">
    <location>
        <begin position="27"/>
        <end position="275"/>
    </location>
</feature>
<comment type="caution">
    <text evidence="3">The sequence shown here is derived from an EMBL/GenBank/DDBJ whole genome shotgun (WGS) entry which is preliminary data.</text>
</comment>
<dbReference type="Proteomes" id="UP000663860">
    <property type="component" value="Unassembled WGS sequence"/>
</dbReference>
<dbReference type="Gene3D" id="3.30.200.20">
    <property type="entry name" value="Phosphorylase Kinase, domain 1"/>
    <property type="match status" value="1"/>
</dbReference>
<dbReference type="Gene3D" id="3.90.1200.10">
    <property type="match status" value="1"/>
</dbReference>
<accession>A0A813N9A4</accession>
<evidence type="ECO:0000313" key="3">
    <source>
        <dbReference type="EMBL" id="CAF0735101.1"/>
    </source>
</evidence>
<reference evidence="3" key="1">
    <citation type="submission" date="2021-02" db="EMBL/GenBank/DDBJ databases">
        <authorList>
            <person name="Nowell W R."/>
        </authorList>
    </citation>
    <scope>NUCLEOTIDE SEQUENCE</scope>
</reference>
<comment type="similarity">
    <text evidence="1">Belongs to the pseudomonas-type ThrB family.</text>
</comment>
<dbReference type="PANTHER" id="PTHR21064">
    <property type="entry name" value="AMINOGLYCOSIDE PHOSPHOTRANSFERASE DOMAIN-CONTAINING PROTEIN-RELATED"/>
    <property type="match status" value="1"/>
</dbReference>
<gene>
    <name evidence="3" type="ORF">IZO911_LOCUS3160</name>
</gene>
<dbReference type="InterPro" id="IPR050249">
    <property type="entry name" value="Pseudomonas-type_ThrB"/>
</dbReference>
<organism evidence="3 4">
    <name type="scientific">Adineta steineri</name>
    <dbReference type="NCBI Taxonomy" id="433720"/>
    <lineage>
        <taxon>Eukaryota</taxon>
        <taxon>Metazoa</taxon>
        <taxon>Spiralia</taxon>
        <taxon>Gnathifera</taxon>
        <taxon>Rotifera</taxon>
        <taxon>Eurotatoria</taxon>
        <taxon>Bdelloidea</taxon>
        <taxon>Adinetida</taxon>
        <taxon>Adinetidae</taxon>
        <taxon>Adineta</taxon>
    </lineage>
</organism>
<proteinExistence type="inferred from homology"/>
<dbReference type="AlphaFoldDB" id="A0A813N9A4"/>
<dbReference type="PANTHER" id="PTHR21064:SF6">
    <property type="entry name" value="AMINOGLYCOSIDE PHOSPHOTRANSFERASE DOMAIN-CONTAINING PROTEIN"/>
    <property type="match status" value="1"/>
</dbReference>
<dbReference type="InterPro" id="IPR002575">
    <property type="entry name" value="Aminoglycoside_PTrfase"/>
</dbReference>
<sequence>MTDDIINVHQLSLILSKYSLGELILPIERLTNGWTNLTIKIRTKSPHENIYILRKYLPGPLRKLSLENIKFELNFIAYLYNELHLPVAPMIDPPGIFTLEDNDENYCAIFPFIQGIKYLDTPETPVRQLWQTLEISRFLGRMHSNIKTHQFKLISSNRCSINFINVKYKLVHSCEIFQNEYPDLYKRIRIITDHHTQSIPLISDKNQQEIFKENLEKRLPIGYIHADIHDDNVLFSENDNKLVAILDFDDMYIGSLLTDLSMTLCLWCGIGSEFNFDYAKEFLILYQNERQMLLTEDEWNLLEIYCYLTILNQILFVIEAEECAKPAKDMINELLLPIEHIAKEKTMFLKKIRQ</sequence>
<name>A0A813N9A4_9BILA</name>
<dbReference type="Pfam" id="PF01636">
    <property type="entry name" value="APH"/>
    <property type="match status" value="1"/>
</dbReference>
<dbReference type="EMBL" id="CAJNOE010000016">
    <property type="protein sequence ID" value="CAF0735101.1"/>
    <property type="molecule type" value="Genomic_DNA"/>
</dbReference>